<dbReference type="PANTHER" id="PTHR43233">
    <property type="entry name" value="FAMILY N-ACETYLTRANSFERASE, PUTATIVE (AFU_ORTHOLOGUE AFUA_6G03350)-RELATED"/>
    <property type="match status" value="1"/>
</dbReference>
<feature type="domain" description="N-acetyltransferase" evidence="1">
    <location>
        <begin position="2"/>
        <end position="136"/>
    </location>
</feature>
<dbReference type="InterPro" id="IPR053144">
    <property type="entry name" value="Acetyltransferase_Butenolide"/>
</dbReference>
<dbReference type="EMBL" id="BNAH01000006">
    <property type="protein sequence ID" value="GHE89089.1"/>
    <property type="molecule type" value="Genomic_DNA"/>
</dbReference>
<keyword evidence="3" id="KW-1185">Reference proteome</keyword>
<evidence type="ECO:0000259" key="1">
    <source>
        <dbReference type="PROSITE" id="PS51186"/>
    </source>
</evidence>
<proteinExistence type="predicted"/>
<dbReference type="Proteomes" id="UP000626370">
    <property type="component" value="Unassembled WGS sequence"/>
</dbReference>
<reference evidence="3" key="1">
    <citation type="journal article" date="2019" name="Int. J. Syst. Evol. Microbiol.">
        <title>The Global Catalogue of Microorganisms (GCM) 10K type strain sequencing project: providing services to taxonomists for standard genome sequencing and annotation.</title>
        <authorList>
            <consortium name="The Broad Institute Genomics Platform"/>
            <consortium name="The Broad Institute Genome Sequencing Center for Infectious Disease"/>
            <person name="Wu L."/>
            <person name="Ma J."/>
        </authorList>
    </citation>
    <scope>NUCLEOTIDE SEQUENCE [LARGE SCALE GENOMIC DNA]</scope>
    <source>
        <strain evidence="3">CGMCC 1.15922</strain>
    </source>
</reference>
<dbReference type="InterPro" id="IPR016181">
    <property type="entry name" value="Acyl_CoA_acyltransferase"/>
</dbReference>
<protein>
    <submittedName>
        <fullName evidence="2">N-acetyltransferase</fullName>
    </submittedName>
</protein>
<evidence type="ECO:0000313" key="3">
    <source>
        <dbReference type="Proteomes" id="UP000626370"/>
    </source>
</evidence>
<organism evidence="2 3">
    <name type="scientific">Thalassotalea profundi</name>
    <dbReference type="NCBI Taxonomy" id="2036687"/>
    <lineage>
        <taxon>Bacteria</taxon>
        <taxon>Pseudomonadati</taxon>
        <taxon>Pseudomonadota</taxon>
        <taxon>Gammaproteobacteria</taxon>
        <taxon>Alteromonadales</taxon>
        <taxon>Colwelliaceae</taxon>
        <taxon>Thalassotalea</taxon>
    </lineage>
</organism>
<dbReference type="InterPro" id="IPR000182">
    <property type="entry name" value="GNAT_dom"/>
</dbReference>
<dbReference type="PANTHER" id="PTHR43233:SF1">
    <property type="entry name" value="FAMILY N-ACETYLTRANSFERASE, PUTATIVE (AFU_ORTHOLOGUE AFUA_6G03350)-RELATED"/>
    <property type="match status" value="1"/>
</dbReference>
<evidence type="ECO:0000313" key="2">
    <source>
        <dbReference type="EMBL" id="GHE89089.1"/>
    </source>
</evidence>
<gene>
    <name evidence="2" type="ORF">GCM10011501_18180</name>
</gene>
<dbReference type="CDD" id="cd04301">
    <property type="entry name" value="NAT_SF"/>
    <property type="match status" value="1"/>
</dbReference>
<comment type="caution">
    <text evidence="2">The sequence shown here is derived from an EMBL/GenBank/DDBJ whole genome shotgun (WGS) entry which is preliminary data.</text>
</comment>
<sequence length="136" mass="14940">MDVFIENSQPALEEFITLRSKVGWGETPKKLAQIALENSLFHVVARDKNRLVGMARIVGDGALFFYIQDLVVDPDYQCNGIGNLLMQNIESYISNAALKGATIGLLSALGKEAFYSRFGYIKRSGSALGLGMCKFI</sequence>
<dbReference type="RefSeq" id="WP_189377953.1">
    <property type="nucleotide sequence ID" value="NZ_BNAH01000006.1"/>
</dbReference>
<dbReference type="PROSITE" id="PS51186">
    <property type="entry name" value="GNAT"/>
    <property type="match status" value="1"/>
</dbReference>
<dbReference type="Gene3D" id="3.40.630.30">
    <property type="match status" value="1"/>
</dbReference>
<accession>A0ABQ3IRU7</accession>
<dbReference type="SUPFAM" id="SSF55729">
    <property type="entry name" value="Acyl-CoA N-acyltransferases (Nat)"/>
    <property type="match status" value="1"/>
</dbReference>
<dbReference type="Pfam" id="PF13673">
    <property type="entry name" value="Acetyltransf_10"/>
    <property type="match status" value="1"/>
</dbReference>
<name>A0ABQ3IRU7_9GAMM</name>